<keyword evidence="1" id="KW-0472">Membrane</keyword>
<evidence type="ECO:0000256" key="1">
    <source>
        <dbReference type="SAM" id="Phobius"/>
    </source>
</evidence>
<reference evidence="2" key="1">
    <citation type="submission" date="2014-07" db="EMBL/GenBank/DDBJ databases">
        <title>Identification of a novel salt tolerance gene in wild soybean by whole-genome sequencing.</title>
        <authorList>
            <person name="Lam H.-M."/>
            <person name="Qi X."/>
            <person name="Li M.-W."/>
            <person name="Liu X."/>
            <person name="Xie M."/>
            <person name="Ni M."/>
            <person name="Xu X."/>
        </authorList>
    </citation>
    <scope>NUCLEOTIDE SEQUENCE [LARGE SCALE GENOMIC DNA]</scope>
    <source>
        <tissue evidence="2">Root</tissue>
    </source>
</reference>
<dbReference type="PANTHER" id="PTHR12741:SF47">
    <property type="entry name" value="CALLOSE SYNTHASE 9"/>
    <property type="match status" value="1"/>
</dbReference>
<keyword evidence="2" id="KW-0808">Transferase</keyword>
<proteinExistence type="predicted"/>
<dbReference type="PANTHER" id="PTHR12741">
    <property type="entry name" value="LYST-INTERACTING PROTEIN LIP5 DOPAMINE RESPONSIVE PROTEIN DRG-1"/>
    <property type="match status" value="1"/>
</dbReference>
<dbReference type="GO" id="GO:0005886">
    <property type="term" value="C:plasma membrane"/>
    <property type="evidence" value="ECO:0007669"/>
    <property type="project" value="TreeGrafter"/>
</dbReference>
<sequence>MLISGSSRHQGKTSFVEHRTFFHLYHSFHRLWIFLFMMFQGLTILAFNDGKFNAKTLREILSLGPTFVVMKLFESVLDIFMIKALQEESKSNGNSVVFRLYVIVIGIYAGVQFFISFLMRIPACHRLTNQCGRWPLVHFVKWLRQERHYVGRGMYERSSDFIKYMLFWLVILSGKFAFAYFLQIRPLVKPTKAIIIADNINYSWHDFVSKNNHNALTVVSVWAPVVAIYLLDIYVFYTLVSAVYGFLLGARDRLGEIRSLEALHKLFEQFPGAFMDTLHVPLPNRSSHQSSVQVVENSKADAARFAPFWNEIIRNLREEDYVTNFEMELLLMPRNSGDLPLVQWPLFLLASKVFQLL</sequence>
<feature type="transmembrane region" description="Helical" evidence="1">
    <location>
        <begin position="221"/>
        <end position="248"/>
    </location>
</feature>
<gene>
    <name evidence="2" type="ORF">glysoja_032878</name>
</gene>
<organism evidence="2">
    <name type="scientific">Glycine soja</name>
    <name type="common">Wild soybean</name>
    <dbReference type="NCBI Taxonomy" id="3848"/>
    <lineage>
        <taxon>Eukaryota</taxon>
        <taxon>Viridiplantae</taxon>
        <taxon>Streptophyta</taxon>
        <taxon>Embryophyta</taxon>
        <taxon>Tracheophyta</taxon>
        <taxon>Spermatophyta</taxon>
        <taxon>Magnoliopsida</taxon>
        <taxon>eudicotyledons</taxon>
        <taxon>Gunneridae</taxon>
        <taxon>Pentapetalae</taxon>
        <taxon>rosids</taxon>
        <taxon>fabids</taxon>
        <taxon>Fabales</taxon>
        <taxon>Fabaceae</taxon>
        <taxon>Papilionoideae</taxon>
        <taxon>50 kb inversion clade</taxon>
        <taxon>NPAAA clade</taxon>
        <taxon>indigoferoid/millettioid clade</taxon>
        <taxon>Phaseoleae</taxon>
        <taxon>Glycine</taxon>
        <taxon>Glycine subgen. Soja</taxon>
    </lineage>
</organism>
<dbReference type="AlphaFoldDB" id="A0A0B2R010"/>
<feature type="transmembrane region" description="Helical" evidence="1">
    <location>
        <begin position="100"/>
        <end position="119"/>
    </location>
</feature>
<evidence type="ECO:0000313" key="2">
    <source>
        <dbReference type="EMBL" id="KHN27110.1"/>
    </source>
</evidence>
<feature type="transmembrane region" description="Helical" evidence="1">
    <location>
        <begin position="161"/>
        <end position="182"/>
    </location>
</feature>
<feature type="transmembrane region" description="Helical" evidence="1">
    <location>
        <begin position="60"/>
        <end position="80"/>
    </location>
</feature>
<accession>A0A0B2R010</accession>
<name>A0A0B2R010_GLYSO</name>
<feature type="transmembrane region" description="Helical" evidence="1">
    <location>
        <begin position="31"/>
        <end position="48"/>
    </location>
</feature>
<keyword evidence="1" id="KW-0812">Transmembrane</keyword>
<keyword evidence="1" id="KW-1133">Transmembrane helix</keyword>
<keyword evidence="2" id="KW-0328">Glycosyltransferase</keyword>
<dbReference type="EMBL" id="KN653520">
    <property type="protein sequence ID" value="KHN27110.1"/>
    <property type="molecule type" value="Genomic_DNA"/>
</dbReference>
<dbReference type="Proteomes" id="UP000053555">
    <property type="component" value="Unassembled WGS sequence"/>
</dbReference>
<protein>
    <submittedName>
        <fullName evidence="2">Callose synthase 9</fullName>
        <ecNumber evidence="2">2.4.1.-</ecNumber>
    </submittedName>
</protein>
<dbReference type="GO" id="GO:0046527">
    <property type="term" value="F:glucosyltransferase activity"/>
    <property type="evidence" value="ECO:0007669"/>
    <property type="project" value="TreeGrafter"/>
</dbReference>
<dbReference type="EC" id="2.4.1.-" evidence="2"/>